<keyword evidence="3" id="KW-1185">Reference proteome</keyword>
<feature type="region of interest" description="Disordered" evidence="1">
    <location>
        <begin position="131"/>
        <end position="160"/>
    </location>
</feature>
<dbReference type="EMBL" id="PJQM01004364">
    <property type="protein sequence ID" value="RCH84716.1"/>
    <property type="molecule type" value="Genomic_DNA"/>
</dbReference>
<feature type="compositionally biased region" description="Polar residues" evidence="1">
    <location>
        <begin position="139"/>
        <end position="158"/>
    </location>
</feature>
<dbReference type="AlphaFoldDB" id="A0A367J480"/>
<organism evidence="2 3">
    <name type="scientific">Rhizopus stolonifer</name>
    <name type="common">Rhizopus nigricans</name>
    <dbReference type="NCBI Taxonomy" id="4846"/>
    <lineage>
        <taxon>Eukaryota</taxon>
        <taxon>Fungi</taxon>
        <taxon>Fungi incertae sedis</taxon>
        <taxon>Mucoromycota</taxon>
        <taxon>Mucoromycotina</taxon>
        <taxon>Mucoromycetes</taxon>
        <taxon>Mucorales</taxon>
        <taxon>Mucorineae</taxon>
        <taxon>Rhizopodaceae</taxon>
        <taxon>Rhizopus</taxon>
    </lineage>
</organism>
<comment type="caution">
    <text evidence="2">The sequence shown here is derived from an EMBL/GenBank/DDBJ whole genome shotgun (WGS) entry which is preliminary data.</text>
</comment>
<sequence length="211" mass="23692">MVASRTVANRISGGYDFPCEPWVADCIIFSKESLDKDNVDNPLILMFALGLFFTSRALSILNASLSDDPTMQYLYNLALSRKENCSNNIVLSLLESQHREYEKLLTLANTATSSDVFVQAIIDAKTQNDKLKRKYGSDPTGSSSNKRATKTNASSSINDDNDIYEKGMDFVEKFKQARIQKGHAKMDWITCLEEGKRLGLLKYKNPDALRN</sequence>
<accession>A0A367J480</accession>
<proteinExistence type="predicted"/>
<dbReference type="OrthoDB" id="2281023at2759"/>
<name>A0A367J480_RHIST</name>
<evidence type="ECO:0000313" key="2">
    <source>
        <dbReference type="EMBL" id="RCH84716.1"/>
    </source>
</evidence>
<reference evidence="2 3" key="1">
    <citation type="journal article" date="2018" name="G3 (Bethesda)">
        <title>Phylogenetic and Phylogenomic Definition of Rhizopus Species.</title>
        <authorList>
            <person name="Gryganskyi A.P."/>
            <person name="Golan J."/>
            <person name="Dolatabadi S."/>
            <person name="Mondo S."/>
            <person name="Robb S."/>
            <person name="Idnurm A."/>
            <person name="Muszewska A."/>
            <person name="Steczkiewicz K."/>
            <person name="Masonjones S."/>
            <person name="Liao H.L."/>
            <person name="Gajdeczka M.T."/>
            <person name="Anike F."/>
            <person name="Vuek A."/>
            <person name="Anishchenko I.M."/>
            <person name="Voigt K."/>
            <person name="de Hoog G.S."/>
            <person name="Smith M.E."/>
            <person name="Heitman J."/>
            <person name="Vilgalys R."/>
            <person name="Stajich J.E."/>
        </authorList>
    </citation>
    <scope>NUCLEOTIDE SEQUENCE [LARGE SCALE GENOMIC DNA]</scope>
    <source>
        <strain evidence="2 3">LSU 92-RS-03</strain>
    </source>
</reference>
<evidence type="ECO:0000313" key="3">
    <source>
        <dbReference type="Proteomes" id="UP000253551"/>
    </source>
</evidence>
<protein>
    <submittedName>
        <fullName evidence="2">Uncharacterized protein</fullName>
    </submittedName>
</protein>
<gene>
    <name evidence="2" type="ORF">CU098_003579</name>
</gene>
<evidence type="ECO:0000256" key="1">
    <source>
        <dbReference type="SAM" id="MobiDB-lite"/>
    </source>
</evidence>
<dbReference type="STRING" id="4846.A0A367J480"/>
<dbReference type="Proteomes" id="UP000253551">
    <property type="component" value="Unassembled WGS sequence"/>
</dbReference>